<feature type="compositionally biased region" description="Basic residues" evidence="10">
    <location>
        <begin position="43"/>
        <end position="56"/>
    </location>
</feature>
<keyword evidence="6 9" id="KW-0949">S-adenosyl-L-methionine</keyword>
<sequence length="762" mass="87148">MGRKAEYSEKSKKGPGRKARRQGPPSFPKKSFAPLEDVDKTLTHRQKQRLAKHLKKKTELKERRKLFKEKKKLNKKQQLYQTDSEGDEKTTLDNGHSMDQGENETIDAVVKQKPNIKKTKRYTDDNRDWLTPKQKKKQQDAKIDEEEDDKSGSENEESALDDPVSHENICDEIAVFKMGKLDDLSDEENCDDFEKSDEENDNPDDGDERDDLLPIERDCKKLKKREAELVKRADEELQMLVGQQDVFQFAEDSEERDLTLQDVLQRIKDVNLVLSDFNKYRQPNRSRSEYMELLKNDLCIYYSYNEFLMSKLMDIFPLSELMEYLEASEVARPLTIRTNTLKTRRRDLAAALINRGVNLDPLGKWTKVGLVIYNSQIPLGATPEYLAGHYIIQGASSLLSVMALAPQEGERILDMCSAPGGKGSHIAAIMKNTGALFANDANKDRIKAVVANFHRLGVVNSVISCEDGCNFRQIMTGFDRILLDAPCTGTGVVSKDPSVKSTKTAVDVQRCYNLQRKLLLSAIDCTDAKSSTGGYIVYSTCSILPEENEWVIDYALKKRNVKLVPTGSDFGVEGFTKYRQYRFHPSLNLTRRYYPHEHNMDGFFVAKLKKFSNTIPVSHEVEKEEDEHQLDEDMTITVSSAEHEEELRNDKVNEPVKIGKRAGKPNLSELELELKKKKLETNKTKYVVKVFEKPSKTKRPLCVQNTDENRQELDKSQKQKEKSQLKPKVSTEAVELMPLLEGKSIKKSNKLKNQQKSKNLKN</sequence>
<dbReference type="NCBIfam" id="TIGR00446">
    <property type="entry name" value="nop2p"/>
    <property type="match status" value="1"/>
</dbReference>
<dbReference type="InterPro" id="IPR011023">
    <property type="entry name" value="Nop2p"/>
</dbReference>
<dbReference type="PROSITE" id="PS01153">
    <property type="entry name" value="NOL1_NOP2_SUN"/>
    <property type="match status" value="1"/>
</dbReference>
<dbReference type="FunFam" id="3.30.70.1170:FF:000001">
    <property type="entry name" value="Ribosomal RNA methyltransferase Nop2"/>
    <property type="match status" value="1"/>
</dbReference>
<feature type="compositionally biased region" description="Basic residues" evidence="10">
    <location>
        <begin position="63"/>
        <end position="75"/>
    </location>
</feature>
<feature type="region of interest" description="Disordered" evidence="10">
    <location>
        <begin position="700"/>
        <end position="762"/>
    </location>
</feature>
<dbReference type="InterPro" id="IPR001678">
    <property type="entry name" value="MeTrfase_RsmB-F_NOP2_dom"/>
</dbReference>
<evidence type="ECO:0000259" key="11">
    <source>
        <dbReference type="PROSITE" id="PS51686"/>
    </source>
</evidence>
<feature type="compositionally biased region" description="Basic and acidic residues" evidence="10">
    <location>
        <begin position="641"/>
        <end position="654"/>
    </location>
</feature>
<feature type="compositionally biased region" description="Basic residues" evidence="10">
    <location>
        <begin position="745"/>
        <end position="762"/>
    </location>
</feature>
<dbReference type="GO" id="GO:0003723">
    <property type="term" value="F:RNA binding"/>
    <property type="evidence" value="ECO:0007669"/>
    <property type="project" value="UniProtKB-UniRule"/>
</dbReference>
<evidence type="ECO:0000256" key="7">
    <source>
        <dbReference type="ARBA" id="ARBA00022884"/>
    </source>
</evidence>
<evidence type="ECO:0000256" key="3">
    <source>
        <dbReference type="ARBA" id="ARBA00022517"/>
    </source>
</evidence>
<protein>
    <submittedName>
        <fullName evidence="13">25S rRNA (Cytosine-C(5))-methyltransferase nop2</fullName>
    </submittedName>
</protein>
<feature type="region of interest" description="Disordered" evidence="10">
    <location>
        <begin position="1"/>
        <end position="168"/>
    </location>
</feature>
<dbReference type="PROSITE" id="PS51686">
    <property type="entry name" value="SAM_MT_RSMB_NOP"/>
    <property type="match status" value="1"/>
</dbReference>
<feature type="compositionally biased region" description="Basic and acidic residues" evidence="10">
    <location>
        <begin position="121"/>
        <end position="130"/>
    </location>
</feature>
<evidence type="ECO:0000256" key="1">
    <source>
        <dbReference type="ARBA" id="ARBA00004604"/>
    </source>
</evidence>
<evidence type="ECO:0000256" key="5">
    <source>
        <dbReference type="ARBA" id="ARBA00022679"/>
    </source>
</evidence>
<dbReference type="InterPro" id="IPR023273">
    <property type="entry name" value="RCMT_NOP2"/>
</dbReference>
<proteinExistence type="inferred from homology"/>
<feature type="region of interest" description="Disordered" evidence="10">
    <location>
        <begin position="641"/>
        <end position="660"/>
    </location>
</feature>
<feature type="compositionally biased region" description="Acidic residues" evidence="10">
    <location>
        <begin position="143"/>
        <end position="160"/>
    </location>
</feature>
<dbReference type="RefSeq" id="XP_037897183.1">
    <property type="nucleotide sequence ID" value="XM_038041255.1"/>
</dbReference>
<gene>
    <name evidence="13" type="primary">LOC119642214</name>
</gene>
<dbReference type="GeneID" id="119642214"/>
<accession>A0A9C6DZ85</accession>
<dbReference type="GO" id="GO:0000470">
    <property type="term" value="P:maturation of LSU-rRNA"/>
    <property type="evidence" value="ECO:0007669"/>
    <property type="project" value="TreeGrafter"/>
</dbReference>
<feature type="binding site" evidence="9">
    <location>
        <position position="440"/>
    </location>
    <ligand>
        <name>S-adenosyl-L-methionine</name>
        <dbReference type="ChEBI" id="CHEBI:59789"/>
    </ligand>
</feature>
<evidence type="ECO:0000256" key="9">
    <source>
        <dbReference type="PROSITE-ProRule" id="PRU01023"/>
    </source>
</evidence>
<dbReference type="PRINTS" id="PR02008">
    <property type="entry name" value="RCMTFAMILY"/>
</dbReference>
<keyword evidence="12" id="KW-1185">Reference proteome</keyword>
<keyword evidence="5 9" id="KW-0808">Transferase</keyword>
<dbReference type="InterPro" id="IPR049560">
    <property type="entry name" value="MeTrfase_RsmB-F_NOP2_cat"/>
</dbReference>
<dbReference type="Gene3D" id="3.40.50.150">
    <property type="entry name" value="Vaccinia Virus protein VP39"/>
    <property type="match status" value="1"/>
</dbReference>
<evidence type="ECO:0000256" key="6">
    <source>
        <dbReference type="ARBA" id="ARBA00022691"/>
    </source>
</evidence>
<dbReference type="GO" id="GO:0009383">
    <property type="term" value="F:rRNA (cytosine-C5-)-methyltransferase activity"/>
    <property type="evidence" value="ECO:0007669"/>
    <property type="project" value="TreeGrafter"/>
</dbReference>
<dbReference type="Gene3D" id="3.30.70.1170">
    <property type="entry name" value="Sun protein, domain 3"/>
    <property type="match status" value="1"/>
</dbReference>
<feature type="binding site" evidence="9">
    <location>
        <begin position="416"/>
        <end position="422"/>
    </location>
    <ligand>
        <name>S-adenosyl-L-methionine</name>
        <dbReference type="ChEBI" id="CHEBI:59789"/>
    </ligand>
</feature>
<keyword evidence="3" id="KW-0690">Ribosome biogenesis</keyword>
<keyword evidence="8" id="KW-0539">Nucleus</keyword>
<feature type="region of interest" description="Disordered" evidence="10">
    <location>
        <begin position="186"/>
        <end position="212"/>
    </location>
</feature>
<dbReference type="InterPro" id="IPR023267">
    <property type="entry name" value="RCMT"/>
</dbReference>
<dbReference type="AlphaFoldDB" id="A0A9C6DZ85"/>
<name>A0A9C6DZ85_9MUSC</name>
<dbReference type="InterPro" id="IPR018314">
    <property type="entry name" value="RsmB/NOL1/NOP2-like_CS"/>
</dbReference>
<feature type="domain" description="SAM-dependent MTase RsmB/NOP-type" evidence="11">
    <location>
        <begin position="324"/>
        <end position="611"/>
    </location>
</feature>
<evidence type="ECO:0000256" key="10">
    <source>
        <dbReference type="SAM" id="MobiDB-lite"/>
    </source>
</evidence>
<dbReference type="KEGG" id="gfs:119642214"/>
<feature type="compositionally biased region" description="Acidic residues" evidence="10">
    <location>
        <begin position="186"/>
        <end position="210"/>
    </location>
</feature>
<dbReference type="PANTHER" id="PTHR22807">
    <property type="entry name" value="NOP2 YEAST -RELATED NOL1/NOP2/FMU SUN DOMAIN-CONTAINING"/>
    <property type="match status" value="1"/>
</dbReference>
<feature type="binding site" evidence="9">
    <location>
        <position position="484"/>
    </location>
    <ligand>
        <name>S-adenosyl-L-methionine</name>
        <dbReference type="ChEBI" id="CHEBI:59789"/>
    </ligand>
</feature>
<feature type="compositionally biased region" description="Basic and acidic residues" evidence="10">
    <location>
        <begin position="707"/>
        <end position="724"/>
    </location>
</feature>
<dbReference type="Pfam" id="PF01189">
    <property type="entry name" value="Methyltr_RsmB-F"/>
    <property type="match status" value="1"/>
</dbReference>
<evidence type="ECO:0000313" key="12">
    <source>
        <dbReference type="Proteomes" id="UP000092443"/>
    </source>
</evidence>
<dbReference type="GO" id="GO:0005730">
    <property type="term" value="C:nucleolus"/>
    <property type="evidence" value="ECO:0007669"/>
    <property type="project" value="UniProtKB-SubCell"/>
</dbReference>
<feature type="compositionally biased region" description="Basic and acidic residues" evidence="10">
    <location>
        <begin position="1"/>
        <end position="12"/>
    </location>
</feature>
<comment type="similarity">
    <text evidence="2 9">Belongs to the class I-like SAM-binding methyltransferase superfamily. RsmB/NOP family.</text>
</comment>
<keyword evidence="4 9" id="KW-0489">Methyltransferase</keyword>
<evidence type="ECO:0000256" key="8">
    <source>
        <dbReference type="ARBA" id="ARBA00023242"/>
    </source>
</evidence>
<reference evidence="13" key="1">
    <citation type="submission" date="2025-08" db="UniProtKB">
        <authorList>
            <consortium name="RefSeq"/>
        </authorList>
    </citation>
    <scope>IDENTIFICATION</scope>
    <source>
        <tissue evidence="13">Whole body pupa</tissue>
    </source>
</reference>
<dbReference type="GO" id="GO:0070475">
    <property type="term" value="P:rRNA base methylation"/>
    <property type="evidence" value="ECO:0007669"/>
    <property type="project" value="TreeGrafter"/>
</dbReference>
<feature type="binding site" evidence="9">
    <location>
        <position position="467"/>
    </location>
    <ligand>
        <name>S-adenosyl-L-methionine</name>
        <dbReference type="ChEBI" id="CHEBI:59789"/>
    </ligand>
</feature>
<evidence type="ECO:0000313" key="13">
    <source>
        <dbReference type="RefSeq" id="XP_037897183.1"/>
    </source>
</evidence>
<organism evidence="12 13">
    <name type="scientific">Glossina fuscipes</name>
    <dbReference type="NCBI Taxonomy" id="7396"/>
    <lineage>
        <taxon>Eukaryota</taxon>
        <taxon>Metazoa</taxon>
        <taxon>Ecdysozoa</taxon>
        <taxon>Arthropoda</taxon>
        <taxon>Hexapoda</taxon>
        <taxon>Insecta</taxon>
        <taxon>Pterygota</taxon>
        <taxon>Neoptera</taxon>
        <taxon>Endopterygota</taxon>
        <taxon>Diptera</taxon>
        <taxon>Brachycera</taxon>
        <taxon>Muscomorpha</taxon>
        <taxon>Hippoboscoidea</taxon>
        <taxon>Glossinidae</taxon>
        <taxon>Glossina</taxon>
    </lineage>
</organism>
<keyword evidence="7 9" id="KW-0694">RNA-binding</keyword>
<dbReference type="PRINTS" id="PR02012">
    <property type="entry name" value="RCMTNOP2"/>
</dbReference>
<dbReference type="PANTHER" id="PTHR22807:SF30">
    <property type="entry name" value="28S RRNA (CYTOSINE(4447)-C(5))-METHYLTRANSFERASE-RELATED"/>
    <property type="match status" value="1"/>
</dbReference>
<evidence type="ECO:0000256" key="4">
    <source>
        <dbReference type="ARBA" id="ARBA00022603"/>
    </source>
</evidence>
<evidence type="ECO:0000256" key="2">
    <source>
        <dbReference type="ARBA" id="ARBA00007494"/>
    </source>
</evidence>
<comment type="subcellular location">
    <subcellularLocation>
        <location evidence="1">Nucleus</location>
        <location evidence="1">Nucleolus</location>
    </subcellularLocation>
</comment>
<dbReference type="InterPro" id="IPR029063">
    <property type="entry name" value="SAM-dependent_MTases_sf"/>
</dbReference>
<dbReference type="SUPFAM" id="SSF53335">
    <property type="entry name" value="S-adenosyl-L-methionine-dependent methyltransferases"/>
    <property type="match status" value="1"/>
</dbReference>
<feature type="active site" description="Nucleophile" evidence="9">
    <location>
        <position position="541"/>
    </location>
</feature>
<dbReference type="Proteomes" id="UP000092443">
    <property type="component" value="Unplaced"/>
</dbReference>